<evidence type="ECO:0000256" key="5">
    <source>
        <dbReference type="ARBA" id="ARBA00023002"/>
    </source>
</evidence>
<dbReference type="PANTHER" id="PTHR24305:SF210">
    <property type="entry name" value="CYTOCHROME P450 MONOOXYGENASE ASQL-RELATED"/>
    <property type="match status" value="1"/>
</dbReference>
<dbReference type="EMBL" id="ML732277">
    <property type="protein sequence ID" value="KAB8071277.1"/>
    <property type="molecule type" value="Genomic_DNA"/>
</dbReference>
<dbReference type="Pfam" id="PF00067">
    <property type="entry name" value="p450"/>
    <property type="match status" value="1"/>
</dbReference>
<feature type="binding site" description="axial binding residue" evidence="8">
    <location>
        <position position="419"/>
    </location>
    <ligand>
        <name>heme</name>
        <dbReference type="ChEBI" id="CHEBI:30413"/>
    </ligand>
    <ligandPart>
        <name>Fe</name>
        <dbReference type="ChEBI" id="CHEBI:18248"/>
    </ligandPart>
</feature>
<evidence type="ECO:0000256" key="10">
    <source>
        <dbReference type="SAM" id="Phobius"/>
    </source>
</evidence>
<dbReference type="PRINTS" id="PR00463">
    <property type="entry name" value="EP450I"/>
</dbReference>
<dbReference type="InterPro" id="IPR002401">
    <property type="entry name" value="Cyt_P450_E_grp-I"/>
</dbReference>
<keyword evidence="10" id="KW-0472">Membrane</keyword>
<dbReference type="GO" id="GO:0020037">
    <property type="term" value="F:heme binding"/>
    <property type="evidence" value="ECO:0007669"/>
    <property type="project" value="InterPro"/>
</dbReference>
<dbReference type="Proteomes" id="UP000326565">
    <property type="component" value="Unassembled WGS sequence"/>
</dbReference>
<dbReference type="PANTHER" id="PTHR24305">
    <property type="entry name" value="CYTOCHROME P450"/>
    <property type="match status" value="1"/>
</dbReference>
<keyword evidence="5 9" id="KW-0560">Oxidoreductase</keyword>
<evidence type="ECO:0000313" key="12">
    <source>
        <dbReference type="Proteomes" id="UP000326565"/>
    </source>
</evidence>
<keyword evidence="4 8" id="KW-0479">Metal-binding</keyword>
<keyword evidence="10" id="KW-1133">Transmembrane helix</keyword>
<keyword evidence="7 9" id="KW-0503">Monooxygenase</keyword>
<keyword evidence="10" id="KW-0812">Transmembrane</keyword>
<evidence type="ECO:0000256" key="9">
    <source>
        <dbReference type="RuleBase" id="RU000461"/>
    </source>
</evidence>
<comment type="cofactor">
    <cofactor evidence="1 8">
        <name>heme</name>
        <dbReference type="ChEBI" id="CHEBI:30413"/>
    </cofactor>
</comment>
<sequence length="476" mass="53712">MGPNTTSAAIENLSIAVLTVLALPLSIAILQRLYFHPLARIPGPCLAAVTDFYAFYFNYVQEGGYSKRLKKLHAKYNSLVIRIGPNHVHIDSPAFFEEVFRVGSKYTKDPAFYKHFGGLDSMTDPQDYRTYRNHISSLYSARSTDSLAPSVLRELQIISTKLHGKIATNEPVNIQRVFRTLSSDIVLQILFSEDVNLSECVEYHPFLEALDTVMAKTWLSKSIAFYCEGWANNDQQAPRKGNQSGRDSHMKRYLEIDPSDEKKARAVPHPLEDIFNFIAGGSDTTAYSTTCAVHYLLTSPSALSKLQAELDDAAPYIRHNFDHRKIQSLPYLGAVVKEALRLSNPVPGCLPRIVPENGTRVGSVFIPPGTAVSVSLMSIQQNENIFRDPQKFIPERWLGKEGEATQRWNVAFSRGPRQCIGINIAYLELHTCLAYLFSHYEFSLSGRNSTELKWVDRFVSHNTEDVMVNVVRDRWT</sequence>
<feature type="transmembrane region" description="Helical" evidence="10">
    <location>
        <begin position="12"/>
        <end position="35"/>
    </location>
</feature>
<evidence type="ECO:0000256" key="1">
    <source>
        <dbReference type="ARBA" id="ARBA00001971"/>
    </source>
</evidence>
<evidence type="ECO:0000256" key="7">
    <source>
        <dbReference type="ARBA" id="ARBA00023033"/>
    </source>
</evidence>
<organism evidence="11 12">
    <name type="scientific">Aspergillus leporis</name>
    <dbReference type="NCBI Taxonomy" id="41062"/>
    <lineage>
        <taxon>Eukaryota</taxon>
        <taxon>Fungi</taxon>
        <taxon>Dikarya</taxon>
        <taxon>Ascomycota</taxon>
        <taxon>Pezizomycotina</taxon>
        <taxon>Eurotiomycetes</taxon>
        <taxon>Eurotiomycetidae</taxon>
        <taxon>Eurotiales</taxon>
        <taxon>Aspergillaceae</taxon>
        <taxon>Aspergillus</taxon>
        <taxon>Aspergillus subgen. Circumdati</taxon>
    </lineage>
</organism>
<evidence type="ECO:0000256" key="8">
    <source>
        <dbReference type="PIRSR" id="PIRSR602401-1"/>
    </source>
</evidence>
<evidence type="ECO:0000256" key="2">
    <source>
        <dbReference type="ARBA" id="ARBA00010617"/>
    </source>
</evidence>
<comment type="similarity">
    <text evidence="2 9">Belongs to the cytochrome P450 family.</text>
</comment>
<dbReference type="InterPro" id="IPR050121">
    <property type="entry name" value="Cytochrome_P450_monoxygenase"/>
</dbReference>
<dbReference type="CDD" id="cd11062">
    <property type="entry name" value="CYP58-like"/>
    <property type="match status" value="1"/>
</dbReference>
<keyword evidence="3 8" id="KW-0349">Heme</keyword>
<dbReference type="GO" id="GO:0016705">
    <property type="term" value="F:oxidoreductase activity, acting on paired donors, with incorporation or reduction of molecular oxygen"/>
    <property type="evidence" value="ECO:0007669"/>
    <property type="project" value="InterPro"/>
</dbReference>
<keyword evidence="12" id="KW-1185">Reference proteome</keyword>
<dbReference type="AlphaFoldDB" id="A0A5N5WU81"/>
<dbReference type="InterPro" id="IPR001128">
    <property type="entry name" value="Cyt_P450"/>
</dbReference>
<evidence type="ECO:0000313" key="11">
    <source>
        <dbReference type="EMBL" id="KAB8071277.1"/>
    </source>
</evidence>
<name>A0A5N5WU81_9EURO</name>
<evidence type="ECO:0000256" key="3">
    <source>
        <dbReference type="ARBA" id="ARBA00022617"/>
    </source>
</evidence>
<evidence type="ECO:0000256" key="6">
    <source>
        <dbReference type="ARBA" id="ARBA00023004"/>
    </source>
</evidence>
<dbReference type="OrthoDB" id="3945418at2759"/>
<accession>A0A5N5WU81</accession>
<dbReference type="InterPro" id="IPR036396">
    <property type="entry name" value="Cyt_P450_sf"/>
</dbReference>
<gene>
    <name evidence="11" type="ORF">BDV29DRAFT_193399</name>
</gene>
<dbReference type="GO" id="GO:0004497">
    <property type="term" value="F:monooxygenase activity"/>
    <property type="evidence" value="ECO:0007669"/>
    <property type="project" value="UniProtKB-KW"/>
</dbReference>
<dbReference type="InterPro" id="IPR017972">
    <property type="entry name" value="Cyt_P450_CS"/>
</dbReference>
<evidence type="ECO:0000256" key="4">
    <source>
        <dbReference type="ARBA" id="ARBA00022723"/>
    </source>
</evidence>
<dbReference type="GO" id="GO:0005506">
    <property type="term" value="F:iron ion binding"/>
    <property type="evidence" value="ECO:0007669"/>
    <property type="project" value="InterPro"/>
</dbReference>
<reference evidence="11 12" key="1">
    <citation type="submission" date="2019-04" db="EMBL/GenBank/DDBJ databases">
        <title>Friends and foes A comparative genomics study of 23 Aspergillus species from section Flavi.</title>
        <authorList>
            <consortium name="DOE Joint Genome Institute"/>
            <person name="Kjaerbolling I."/>
            <person name="Vesth T."/>
            <person name="Frisvad J.C."/>
            <person name="Nybo J.L."/>
            <person name="Theobald S."/>
            <person name="Kildgaard S."/>
            <person name="Isbrandt T."/>
            <person name="Kuo A."/>
            <person name="Sato A."/>
            <person name="Lyhne E.K."/>
            <person name="Kogle M.E."/>
            <person name="Wiebenga A."/>
            <person name="Kun R.S."/>
            <person name="Lubbers R.J."/>
            <person name="Makela M.R."/>
            <person name="Barry K."/>
            <person name="Chovatia M."/>
            <person name="Clum A."/>
            <person name="Daum C."/>
            <person name="Haridas S."/>
            <person name="He G."/>
            <person name="LaButti K."/>
            <person name="Lipzen A."/>
            <person name="Mondo S."/>
            <person name="Riley R."/>
            <person name="Salamov A."/>
            <person name="Simmons B.A."/>
            <person name="Magnuson J.K."/>
            <person name="Henrissat B."/>
            <person name="Mortensen U.H."/>
            <person name="Larsen T.O."/>
            <person name="Devries R.P."/>
            <person name="Grigoriev I.V."/>
            <person name="Machida M."/>
            <person name="Baker S.E."/>
            <person name="Andersen M.R."/>
        </authorList>
    </citation>
    <scope>NUCLEOTIDE SEQUENCE [LARGE SCALE GENOMIC DNA]</scope>
    <source>
        <strain evidence="11 12">CBS 151.66</strain>
    </source>
</reference>
<dbReference type="PRINTS" id="PR00385">
    <property type="entry name" value="P450"/>
</dbReference>
<dbReference type="SUPFAM" id="SSF48264">
    <property type="entry name" value="Cytochrome P450"/>
    <property type="match status" value="1"/>
</dbReference>
<protein>
    <submittedName>
        <fullName evidence="11">Elymoclavine monooxygenase</fullName>
    </submittedName>
</protein>
<dbReference type="Gene3D" id="1.10.630.10">
    <property type="entry name" value="Cytochrome P450"/>
    <property type="match status" value="1"/>
</dbReference>
<dbReference type="PROSITE" id="PS00086">
    <property type="entry name" value="CYTOCHROME_P450"/>
    <property type="match status" value="1"/>
</dbReference>
<keyword evidence="6 8" id="KW-0408">Iron</keyword>
<proteinExistence type="inferred from homology"/>